<sequence length="161" mass="18851">MYPAWKIRHHHWRSLTARTYAKSTEIHKPCVERRIKEIRKKISTDLKTCTDDKNIFGDNEHNKGVDNLQSIVKAAVNLDQFLWQQKAKFQIQWPPRKNRNPLSFDSLWMTGYETTKSDEERLMRERVVPNMYCVPALLECGTSEGNNYKEGVVISKALVDV</sequence>
<comment type="caution">
    <text evidence="1">The sequence shown here is derived from an EMBL/GenBank/DDBJ whole genome shotgun (WGS) entry which is preliminary data.</text>
</comment>
<keyword evidence="2" id="KW-1185">Reference proteome</keyword>
<proteinExistence type="predicted"/>
<evidence type="ECO:0000313" key="2">
    <source>
        <dbReference type="Proteomes" id="UP000701801"/>
    </source>
</evidence>
<organism evidence="1 2">
    <name type="scientific">Hymenoscyphus albidus</name>
    <dbReference type="NCBI Taxonomy" id="595503"/>
    <lineage>
        <taxon>Eukaryota</taxon>
        <taxon>Fungi</taxon>
        <taxon>Dikarya</taxon>
        <taxon>Ascomycota</taxon>
        <taxon>Pezizomycotina</taxon>
        <taxon>Leotiomycetes</taxon>
        <taxon>Helotiales</taxon>
        <taxon>Helotiaceae</taxon>
        <taxon>Hymenoscyphus</taxon>
    </lineage>
</organism>
<gene>
    <name evidence="1" type="ORF">HYALB_00008994</name>
</gene>
<dbReference type="AlphaFoldDB" id="A0A9N9LP30"/>
<dbReference type="EMBL" id="CAJVRM010000236">
    <property type="protein sequence ID" value="CAG8977828.1"/>
    <property type="molecule type" value="Genomic_DNA"/>
</dbReference>
<protein>
    <submittedName>
        <fullName evidence="1">Uncharacterized protein</fullName>
    </submittedName>
</protein>
<evidence type="ECO:0000313" key="1">
    <source>
        <dbReference type="EMBL" id="CAG8977828.1"/>
    </source>
</evidence>
<accession>A0A9N9LP30</accession>
<name>A0A9N9LP30_9HELO</name>
<reference evidence="1" key="1">
    <citation type="submission" date="2021-07" db="EMBL/GenBank/DDBJ databases">
        <authorList>
            <person name="Durling M."/>
        </authorList>
    </citation>
    <scope>NUCLEOTIDE SEQUENCE</scope>
</reference>
<dbReference type="OrthoDB" id="3563518at2759"/>
<dbReference type="Proteomes" id="UP000701801">
    <property type="component" value="Unassembled WGS sequence"/>
</dbReference>